<dbReference type="Proteomes" id="UP000051789">
    <property type="component" value="Unassembled WGS sequence"/>
</dbReference>
<keyword evidence="5" id="KW-0598">Phosphotransferase system</keyword>
<evidence type="ECO:0000313" key="10">
    <source>
        <dbReference type="EMBL" id="KRM87526.1"/>
    </source>
</evidence>
<keyword evidence="2" id="KW-0813">Transport</keyword>
<evidence type="ECO:0000256" key="4">
    <source>
        <dbReference type="ARBA" id="ARBA00022597"/>
    </source>
</evidence>
<feature type="transmembrane region" description="Helical" evidence="9">
    <location>
        <begin position="143"/>
        <end position="164"/>
    </location>
</feature>
<dbReference type="PATRIC" id="fig|1423810.4.peg.1063"/>
<evidence type="ECO:0000256" key="9">
    <source>
        <dbReference type="SAM" id="Phobius"/>
    </source>
</evidence>
<feature type="transmembrane region" description="Helical" evidence="9">
    <location>
        <begin position="211"/>
        <end position="242"/>
    </location>
</feature>
<accession>A0A0R2CHP5</accession>
<dbReference type="PANTHER" id="PTHR32502">
    <property type="entry name" value="N-ACETYLGALACTOSAMINE PERMEASE II COMPONENT-RELATED"/>
    <property type="match status" value="1"/>
</dbReference>
<evidence type="ECO:0000256" key="5">
    <source>
        <dbReference type="ARBA" id="ARBA00022683"/>
    </source>
</evidence>
<evidence type="ECO:0000256" key="2">
    <source>
        <dbReference type="ARBA" id="ARBA00022448"/>
    </source>
</evidence>
<gene>
    <name evidence="10" type="ORF">FD19_GL001036</name>
</gene>
<evidence type="ECO:0000256" key="6">
    <source>
        <dbReference type="ARBA" id="ARBA00022692"/>
    </source>
</evidence>
<dbReference type="InterPro" id="IPR004700">
    <property type="entry name" value="PTS_IIC_man"/>
</dbReference>
<dbReference type="AlphaFoldDB" id="A0A0R2CHP5"/>
<protein>
    <submittedName>
        <fullName evidence="10">PTS system iic component</fullName>
    </submittedName>
</protein>
<evidence type="ECO:0000256" key="7">
    <source>
        <dbReference type="ARBA" id="ARBA00022989"/>
    </source>
</evidence>
<sequence>MSEMLLKTLLIGLVALIGYGEYYLTGRGQVARPIVIGPLTGLVLGHLTTGIEVGAALELAYIGVIEIGASVPQDMVSSGVLGTVFAISTGKGISAALTFGLPLSMLVLLVQNLAYVFIAPLYVAKCDQYAREGKPRKLSLMAFWGGTCVNFVPSAILIMLAYYFGTGFSSAIVGFIPKFVQDGLVVASGLLPAFGFAMLIQQILRKEIVPYLILGFVLAAYLKVPIIGIAIIGMVIIMIMYYNEKKNKASQQQVLGGSDDEDDTDSF</sequence>
<dbReference type="PROSITE" id="PS51106">
    <property type="entry name" value="PTS_EIIC_TYPE_4"/>
    <property type="match status" value="1"/>
</dbReference>
<feature type="transmembrane region" description="Helical" evidence="9">
    <location>
        <begin position="44"/>
        <end position="64"/>
    </location>
</feature>
<comment type="caution">
    <text evidence="10">The sequence shown here is derived from an EMBL/GenBank/DDBJ whole genome shotgun (WGS) entry which is preliminary data.</text>
</comment>
<dbReference type="InterPro" id="IPR050303">
    <property type="entry name" value="GatZ_KbaZ_carbometab"/>
</dbReference>
<dbReference type="GO" id="GO:0009401">
    <property type="term" value="P:phosphoenolpyruvate-dependent sugar phosphotransferase system"/>
    <property type="evidence" value="ECO:0007669"/>
    <property type="project" value="UniProtKB-KW"/>
</dbReference>
<name>A0A0R2CHP5_9LACO</name>
<evidence type="ECO:0000256" key="3">
    <source>
        <dbReference type="ARBA" id="ARBA00022475"/>
    </source>
</evidence>
<organism evidence="10 11">
    <name type="scientific">Lacticaseibacillus thailandensis DSM 22698 = JCM 13996</name>
    <dbReference type="NCBI Taxonomy" id="1423810"/>
    <lineage>
        <taxon>Bacteria</taxon>
        <taxon>Bacillati</taxon>
        <taxon>Bacillota</taxon>
        <taxon>Bacilli</taxon>
        <taxon>Lactobacillales</taxon>
        <taxon>Lactobacillaceae</taxon>
        <taxon>Lacticaseibacillus</taxon>
    </lineage>
</organism>
<keyword evidence="11" id="KW-1185">Reference proteome</keyword>
<dbReference type="PANTHER" id="PTHR32502:SF8">
    <property type="entry name" value="N-ACETYLGALACTOSAMINE PERMEASE IIC COMPONENT 1"/>
    <property type="match status" value="1"/>
</dbReference>
<keyword evidence="7 9" id="KW-1133">Transmembrane helix</keyword>
<evidence type="ECO:0000256" key="8">
    <source>
        <dbReference type="ARBA" id="ARBA00023136"/>
    </source>
</evidence>
<keyword evidence="8 9" id="KW-0472">Membrane</keyword>
<dbReference type="STRING" id="1423810.FD19_GL001036"/>
<keyword evidence="3" id="KW-1003">Cell membrane</keyword>
<dbReference type="GO" id="GO:0005886">
    <property type="term" value="C:plasma membrane"/>
    <property type="evidence" value="ECO:0007669"/>
    <property type="project" value="UniProtKB-SubCell"/>
</dbReference>
<comment type="subcellular location">
    <subcellularLocation>
        <location evidence="1">Cell membrane</location>
        <topology evidence="1">Multi-pass membrane protein</topology>
    </subcellularLocation>
</comment>
<evidence type="ECO:0000313" key="11">
    <source>
        <dbReference type="Proteomes" id="UP000051789"/>
    </source>
</evidence>
<dbReference type="Pfam" id="PF03609">
    <property type="entry name" value="EII-Sor"/>
    <property type="match status" value="1"/>
</dbReference>
<proteinExistence type="predicted"/>
<reference evidence="10 11" key="1">
    <citation type="journal article" date="2015" name="Genome Announc.">
        <title>Expanding the biotechnology potential of lactobacilli through comparative genomics of 213 strains and associated genera.</title>
        <authorList>
            <person name="Sun Z."/>
            <person name="Harris H.M."/>
            <person name="McCann A."/>
            <person name="Guo C."/>
            <person name="Argimon S."/>
            <person name="Zhang W."/>
            <person name="Yang X."/>
            <person name="Jeffery I.B."/>
            <person name="Cooney J.C."/>
            <person name="Kagawa T.F."/>
            <person name="Liu W."/>
            <person name="Song Y."/>
            <person name="Salvetti E."/>
            <person name="Wrobel A."/>
            <person name="Rasinkangas P."/>
            <person name="Parkhill J."/>
            <person name="Rea M.C."/>
            <person name="O'Sullivan O."/>
            <person name="Ritari J."/>
            <person name="Douillard F.P."/>
            <person name="Paul Ross R."/>
            <person name="Yang R."/>
            <person name="Briner A.E."/>
            <person name="Felis G.E."/>
            <person name="de Vos W.M."/>
            <person name="Barrangou R."/>
            <person name="Klaenhammer T.R."/>
            <person name="Caufield P.W."/>
            <person name="Cui Y."/>
            <person name="Zhang H."/>
            <person name="O'Toole P.W."/>
        </authorList>
    </citation>
    <scope>NUCLEOTIDE SEQUENCE [LARGE SCALE GENOMIC DNA]</scope>
    <source>
        <strain evidence="10 11">DSM 22698</strain>
    </source>
</reference>
<feature type="transmembrane region" description="Helical" evidence="9">
    <location>
        <begin position="103"/>
        <end position="123"/>
    </location>
</feature>
<evidence type="ECO:0000256" key="1">
    <source>
        <dbReference type="ARBA" id="ARBA00004651"/>
    </source>
</evidence>
<keyword evidence="4" id="KW-0762">Sugar transport</keyword>
<feature type="transmembrane region" description="Helical" evidence="9">
    <location>
        <begin position="184"/>
        <end position="204"/>
    </location>
</feature>
<dbReference type="EMBL" id="AYZK01000002">
    <property type="protein sequence ID" value="KRM87526.1"/>
    <property type="molecule type" value="Genomic_DNA"/>
</dbReference>
<keyword evidence="6 9" id="KW-0812">Transmembrane</keyword>